<reference evidence="1 2" key="1">
    <citation type="journal article" date="2006" name="Science">
        <title>Phytophthora genome sequences uncover evolutionary origins and mechanisms of pathogenesis.</title>
        <authorList>
            <person name="Tyler B.M."/>
            <person name="Tripathy S."/>
            <person name="Zhang X."/>
            <person name="Dehal P."/>
            <person name="Jiang R.H."/>
            <person name="Aerts A."/>
            <person name="Arredondo F.D."/>
            <person name="Baxter L."/>
            <person name="Bensasson D."/>
            <person name="Beynon J.L."/>
            <person name="Chapman J."/>
            <person name="Damasceno C.M."/>
            <person name="Dorrance A.E."/>
            <person name="Dou D."/>
            <person name="Dickerman A.W."/>
            <person name="Dubchak I.L."/>
            <person name="Garbelotto M."/>
            <person name="Gijzen M."/>
            <person name="Gordon S.G."/>
            <person name="Govers F."/>
            <person name="Grunwald N.J."/>
            <person name="Huang W."/>
            <person name="Ivors K.L."/>
            <person name="Jones R.W."/>
            <person name="Kamoun S."/>
            <person name="Krampis K."/>
            <person name="Lamour K.H."/>
            <person name="Lee M.K."/>
            <person name="McDonald W.H."/>
            <person name="Medina M."/>
            <person name="Meijer H.J."/>
            <person name="Nordberg E.K."/>
            <person name="Maclean D.J."/>
            <person name="Ospina-Giraldo M.D."/>
            <person name="Morris P.F."/>
            <person name="Phuntumart V."/>
            <person name="Putnam N.H."/>
            <person name="Rash S."/>
            <person name="Rose J.K."/>
            <person name="Sakihama Y."/>
            <person name="Salamov A.A."/>
            <person name="Savidor A."/>
            <person name="Scheuring C.F."/>
            <person name="Smith B.M."/>
            <person name="Sobral B.W."/>
            <person name="Terry A."/>
            <person name="Torto-Alalibo T.A."/>
            <person name="Win J."/>
            <person name="Xu Z."/>
            <person name="Zhang H."/>
            <person name="Grigoriev I.V."/>
            <person name="Rokhsar D.S."/>
            <person name="Boore J.L."/>
        </authorList>
    </citation>
    <scope>NUCLEOTIDE SEQUENCE [LARGE SCALE GENOMIC DNA]</scope>
    <source>
        <strain evidence="1 2">P6497</strain>
    </source>
</reference>
<accession>G4Z234</accession>
<dbReference type="Proteomes" id="UP000002640">
    <property type="component" value="Unassembled WGS sequence"/>
</dbReference>
<evidence type="ECO:0000313" key="2">
    <source>
        <dbReference type="Proteomes" id="UP000002640"/>
    </source>
</evidence>
<dbReference type="EMBL" id="JH159153">
    <property type="protein sequence ID" value="EGZ21369.1"/>
    <property type="molecule type" value="Genomic_DNA"/>
</dbReference>
<dbReference type="KEGG" id="psoj:PHYSODRAFT_299119"/>
<keyword evidence="2" id="KW-1185">Reference proteome</keyword>
<sequence length="105" mass="12152">MDECGAAVEYILKYGGRRPLLGSEDGLIELIYEKRIRKENVNRARTAPTAIQLFQASRTAEEHEDDPDPWVHNFMVRNNFTFPKRTNLTTQTNEVMVDLNYEFGS</sequence>
<organism evidence="1 2">
    <name type="scientific">Phytophthora sojae (strain P6497)</name>
    <name type="common">Soybean stem and root rot agent</name>
    <name type="synonym">Phytophthora megasperma f. sp. glycines</name>
    <dbReference type="NCBI Taxonomy" id="1094619"/>
    <lineage>
        <taxon>Eukaryota</taxon>
        <taxon>Sar</taxon>
        <taxon>Stramenopiles</taxon>
        <taxon>Oomycota</taxon>
        <taxon>Peronosporomycetes</taxon>
        <taxon>Peronosporales</taxon>
        <taxon>Peronosporaceae</taxon>
        <taxon>Phytophthora</taxon>
    </lineage>
</organism>
<dbReference type="RefSeq" id="XP_009524086.1">
    <property type="nucleotide sequence ID" value="XM_009525791.1"/>
</dbReference>
<protein>
    <recommendedName>
        <fullName evidence="3">HTH CENPB-type domain-containing protein</fullName>
    </recommendedName>
</protein>
<proteinExistence type="predicted"/>
<dbReference type="AlphaFoldDB" id="G4Z234"/>
<dbReference type="GeneID" id="20641697"/>
<dbReference type="InParanoid" id="G4Z234"/>
<name>G4Z234_PHYSP</name>
<gene>
    <name evidence="1" type="ORF">PHYSODRAFT_299119</name>
</gene>
<evidence type="ECO:0008006" key="3">
    <source>
        <dbReference type="Google" id="ProtNLM"/>
    </source>
</evidence>
<evidence type="ECO:0000313" key="1">
    <source>
        <dbReference type="EMBL" id="EGZ21369.1"/>
    </source>
</evidence>